<comment type="subcellular location">
    <subcellularLocation>
        <location evidence="1">Membrane</location>
        <topology evidence="1">Multi-pass membrane protein</topology>
    </subcellularLocation>
</comment>
<dbReference type="KEGG" id="hhe:HH_0897"/>
<feature type="domain" description="EamA" evidence="6">
    <location>
        <begin position="152"/>
        <end position="282"/>
    </location>
</feature>
<dbReference type="Pfam" id="PF00892">
    <property type="entry name" value="EamA"/>
    <property type="match status" value="2"/>
</dbReference>
<name>Q7VHR6_HELHP</name>
<dbReference type="GO" id="GO:0016020">
    <property type="term" value="C:membrane"/>
    <property type="evidence" value="ECO:0007669"/>
    <property type="project" value="UniProtKB-SubCell"/>
</dbReference>
<feature type="transmembrane region" description="Helical" evidence="5">
    <location>
        <begin position="67"/>
        <end position="88"/>
    </location>
</feature>
<feature type="transmembrane region" description="Helical" evidence="5">
    <location>
        <begin position="216"/>
        <end position="238"/>
    </location>
</feature>
<dbReference type="InterPro" id="IPR037185">
    <property type="entry name" value="EmrE-like"/>
</dbReference>
<dbReference type="PANTHER" id="PTHR22911">
    <property type="entry name" value="ACYL-MALONYL CONDENSING ENZYME-RELATED"/>
    <property type="match status" value="1"/>
</dbReference>
<dbReference type="InterPro" id="IPR000620">
    <property type="entry name" value="EamA_dom"/>
</dbReference>
<dbReference type="STRING" id="235279.HH_0897"/>
<gene>
    <name evidence="7" type="ordered locus">HH_0897</name>
</gene>
<feature type="transmembrane region" description="Helical" evidence="5">
    <location>
        <begin position="100"/>
        <end position="117"/>
    </location>
</feature>
<dbReference type="eggNOG" id="COG0697">
    <property type="taxonomic scope" value="Bacteria"/>
</dbReference>
<evidence type="ECO:0000256" key="5">
    <source>
        <dbReference type="SAM" id="Phobius"/>
    </source>
</evidence>
<sequence length="329" mass="36036">MKQNITQGILAMLISSFLFALMSAEAKILSDSIPPMEVAFFRSFVMILLLLPLLFNKPMKLPRHKSGGWWILVARAGAGGLSFVALFYNIATISLGTASAFAQSMPLYVVVLSIIFLKEHFNVGVILSTILGFIGILLICNPSLNELEMLNIVFGIAGALSMAVAFLNLRALKDYFSSWVIVFSTGVAMSVMALLLSWCGVPYFDEQWVMPNGIEWLHIALLGFFGTLGQHYLTKAYMIAPAGIIAPIDYTRLVFSVILGVILGDALPNLPTSVGIVLIILSGVGVGLPVLLADMRRLRRYRRISSSLNARHDTIRNTEGKSHNKTKDI</sequence>
<keyword evidence="2 5" id="KW-0812">Transmembrane</keyword>
<feature type="transmembrane region" description="Helical" evidence="5">
    <location>
        <begin position="273"/>
        <end position="293"/>
    </location>
</feature>
<proteinExistence type="predicted"/>
<evidence type="ECO:0000313" key="7">
    <source>
        <dbReference type="EMBL" id="AAP77494.1"/>
    </source>
</evidence>
<dbReference type="AlphaFoldDB" id="Q7VHR6"/>
<keyword evidence="8" id="KW-1185">Reference proteome</keyword>
<reference evidence="7 8" key="1">
    <citation type="journal article" date="2003" name="Proc. Natl. Acad. Sci. U.S.A.">
        <title>The complete genome sequence of the carcinogenic bacterium Helicobacter hepaticus.</title>
        <authorList>
            <person name="Suerbaum S."/>
            <person name="Josenhans C."/>
            <person name="Sterzenbach T."/>
            <person name="Drescher B."/>
            <person name="Brandt P."/>
            <person name="Bell M."/>
            <person name="Droege M."/>
            <person name="Fartmann B."/>
            <person name="Fischer H.-P."/>
            <person name="Ge Z."/>
            <person name="Hoerster A."/>
            <person name="Holland R."/>
            <person name="Klein K."/>
            <person name="Koenig J."/>
            <person name="Macko L."/>
            <person name="Mendz G.L."/>
            <person name="Nyakatura G."/>
            <person name="Schauer D.B."/>
            <person name="Shen Z."/>
            <person name="Weber J."/>
            <person name="Frosch M."/>
            <person name="Fox J.G."/>
        </authorList>
    </citation>
    <scope>NUCLEOTIDE SEQUENCE [LARGE SCALE GENOMIC DNA]</scope>
    <source>
        <strain evidence="8">ATCC 51449 / 3B1</strain>
    </source>
</reference>
<keyword evidence="4 5" id="KW-0472">Membrane</keyword>
<dbReference type="PANTHER" id="PTHR22911:SF6">
    <property type="entry name" value="SOLUTE CARRIER FAMILY 35 MEMBER G1"/>
    <property type="match status" value="1"/>
</dbReference>
<dbReference type="RefSeq" id="WP_011115737.1">
    <property type="nucleotide sequence ID" value="NC_004917.1"/>
</dbReference>
<evidence type="ECO:0000313" key="8">
    <source>
        <dbReference type="Proteomes" id="UP000002495"/>
    </source>
</evidence>
<keyword evidence="3 5" id="KW-1133">Transmembrane helix</keyword>
<dbReference type="SUPFAM" id="SSF103481">
    <property type="entry name" value="Multidrug resistance efflux transporter EmrE"/>
    <property type="match status" value="2"/>
</dbReference>
<protein>
    <recommendedName>
        <fullName evidence="6">EamA domain-containing protein</fullName>
    </recommendedName>
</protein>
<dbReference type="OrthoDB" id="5338756at2"/>
<feature type="transmembrane region" description="Helical" evidence="5">
    <location>
        <begin position="36"/>
        <end position="55"/>
    </location>
</feature>
<organism evidence="7 8">
    <name type="scientific">Helicobacter hepaticus (strain ATCC 51449 / 3B1)</name>
    <dbReference type="NCBI Taxonomy" id="235279"/>
    <lineage>
        <taxon>Bacteria</taxon>
        <taxon>Pseudomonadati</taxon>
        <taxon>Campylobacterota</taxon>
        <taxon>Epsilonproteobacteria</taxon>
        <taxon>Campylobacterales</taxon>
        <taxon>Helicobacteraceae</taxon>
        <taxon>Helicobacter</taxon>
    </lineage>
</organism>
<dbReference type="HOGENOM" id="CLU_032828_0_1_7"/>
<dbReference type="Proteomes" id="UP000002495">
    <property type="component" value="Chromosome"/>
</dbReference>
<evidence type="ECO:0000256" key="3">
    <source>
        <dbReference type="ARBA" id="ARBA00022989"/>
    </source>
</evidence>
<feature type="domain" description="EamA" evidence="6">
    <location>
        <begin position="7"/>
        <end position="139"/>
    </location>
</feature>
<feature type="transmembrane region" description="Helical" evidence="5">
    <location>
        <begin position="179"/>
        <end position="204"/>
    </location>
</feature>
<dbReference type="EMBL" id="AE017125">
    <property type="protein sequence ID" value="AAP77494.1"/>
    <property type="molecule type" value="Genomic_DNA"/>
</dbReference>
<feature type="transmembrane region" description="Helical" evidence="5">
    <location>
        <begin position="124"/>
        <end position="144"/>
    </location>
</feature>
<feature type="transmembrane region" description="Helical" evidence="5">
    <location>
        <begin position="250"/>
        <end position="267"/>
    </location>
</feature>
<evidence type="ECO:0000256" key="2">
    <source>
        <dbReference type="ARBA" id="ARBA00022692"/>
    </source>
</evidence>
<evidence type="ECO:0000256" key="1">
    <source>
        <dbReference type="ARBA" id="ARBA00004141"/>
    </source>
</evidence>
<evidence type="ECO:0000259" key="6">
    <source>
        <dbReference type="Pfam" id="PF00892"/>
    </source>
</evidence>
<accession>Q7VHR6</accession>
<feature type="transmembrane region" description="Helical" evidence="5">
    <location>
        <begin position="150"/>
        <end position="167"/>
    </location>
</feature>
<evidence type="ECO:0000256" key="4">
    <source>
        <dbReference type="ARBA" id="ARBA00023136"/>
    </source>
</evidence>
<dbReference type="Gene3D" id="1.10.3730.20">
    <property type="match status" value="1"/>
</dbReference>